<comment type="similarity">
    <text evidence="10">Belongs to the adenylate cyclase family. DacA/CdaA subfamily.</text>
</comment>
<keyword evidence="9 10" id="KW-0472">Membrane</keyword>
<keyword evidence="5 10" id="KW-0548">Nucleotidyltransferase</keyword>
<dbReference type="InterPro" id="IPR045585">
    <property type="entry name" value="CdaA_N"/>
</dbReference>
<protein>
    <recommendedName>
        <fullName evidence="10">Diadenylate cyclase</fullName>
        <shortName evidence="10">DAC</shortName>
        <ecNumber evidence="10">2.7.7.85</ecNumber>
    </recommendedName>
    <alternativeName>
        <fullName evidence="10">Cyclic-di-AMP synthase</fullName>
        <shortName evidence="10">c-di-AMP synthase</shortName>
    </alternativeName>
</protein>
<dbReference type="Pfam" id="PF02457">
    <property type="entry name" value="DAC"/>
    <property type="match status" value="1"/>
</dbReference>
<dbReference type="GO" id="GO:0006171">
    <property type="term" value="P:cAMP biosynthetic process"/>
    <property type="evidence" value="ECO:0007669"/>
    <property type="project" value="InterPro"/>
</dbReference>
<dbReference type="PIRSF" id="PIRSF004793">
    <property type="entry name" value="UCP004793"/>
    <property type="match status" value="1"/>
</dbReference>
<dbReference type="Gene3D" id="3.40.1700.10">
    <property type="entry name" value="DNA integrity scanning protein, DisA, N-terminal domain"/>
    <property type="match status" value="1"/>
</dbReference>
<evidence type="ECO:0000256" key="6">
    <source>
        <dbReference type="ARBA" id="ARBA00022741"/>
    </source>
</evidence>
<keyword evidence="8 10" id="KW-1133">Transmembrane helix</keyword>
<keyword evidence="2 10" id="KW-1003">Cell membrane</keyword>
<keyword evidence="6 10" id="KW-0547">Nucleotide-binding</keyword>
<dbReference type="Pfam" id="PF19293">
    <property type="entry name" value="CdaA_N"/>
    <property type="match status" value="1"/>
</dbReference>
<comment type="caution">
    <text evidence="10">Lacks conserved residue(s) required for the propagation of feature annotation.</text>
</comment>
<dbReference type="eggNOG" id="COG1624">
    <property type="taxonomic scope" value="Bacteria"/>
</dbReference>
<comment type="function">
    <text evidence="10">Catalyzes the condensation of 2 ATP molecules into cyclic di-AMP (c-di-AMP), a second messenger used to regulate differing processes in different bacteria.</text>
</comment>
<comment type="catalytic activity">
    <reaction evidence="1 10">
        <text>2 ATP = 3',3'-c-di-AMP + 2 diphosphate</text>
        <dbReference type="Rhea" id="RHEA:35655"/>
        <dbReference type="ChEBI" id="CHEBI:30616"/>
        <dbReference type="ChEBI" id="CHEBI:33019"/>
        <dbReference type="ChEBI" id="CHEBI:71500"/>
        <dbReference type="EC" id="2.7.7.85"/>
    </reaction>
</comment>
<dbReference type="GO" id="GO:0106408">
    <property type="term" value="F:diadenylate cyclase activity"/>
    <property type="evidence" value="ECO:0007669"/>
    <property type="project" value="UniProtKB-EC"/>
</dbReference>
<dbReference type="FunFam" id="3.40.1700.10:FF:000002">
    <property type="entry name" value="Diadenylate cyclase"/>
    <property type="match status" value="1"/>
</dbReference>
<name>V2Q926_9BACT</name>
<dbReference type="NCBIfam" id="TIGR00159">
    <property type="entry name" value="diadenylate cyclase CdaA"/>
    <property type="match status" value="1"/>
</dbReference>
<dbReference type="PROSITE" id="PS51794">
    <property type="entry name" value="DAC"/>
    <property type="match status" value="1"/>
</dbReference>
<dbReference type="InterPro" id="IPR050338">
    <property type="entry name" value="DisA"/>
</dbReference>
<dbReference type="OrthoDB" id="9807385at2"/>
<dbReference type="RefSeq" id="WP_023276188.1">
    <property type="nucleotide sequence ID" value="NZ_CP097562.1"/>
</dbReference>
<dbReference type="PANTHER" id="PTHR34185">
    <property type="entry name" value="DIADENYLATE CYCLASE"/>
    <property type="match status" value="1"/>
</dbReference>
<dbReference type="EC" id="2.7.7.85" evidence="10"/>
<dbReference type="SUPFAM" id="SSF143597">
    <property type="entry name" value="YojJ-like"/>
    <property type="match status" value="1"/>
</dbReference>
<dbReference type="InterPro" id="IPR034701">
    <property type="entry name" value="CdaA"/>
</dbReference>
<evidence type="ECO:0000256" key="1">
    <source>
        <dbReference type="ARBA" id="ARBA00000877"/>
    </source>
</evidence>
<proteinExistence type="inferred from homology"/>
<evidence type="ECO:0000256" key="9">
    <source>
        <dbReference type="ARBA" id="ARBA00023136"/>
    </source>
</evidence>
<dbReference type="PANTHER" id="PTHR34185:SF1">
    <property type="entry name" value="DIADENYLATE CYCLASE"/>
    <property type="match status" value="1"/>
</dbReference>
<evidence type="ECO:0000256" key="2">
    <source>
        <dbReference type="ARBA" id="ARBA00022475"/>
    </source>
</evidence>
<dbReference type="KEGG" id="msch:N508_000173"/>
<dbReference type="GO" id="GO:0005524">
    <property type="term" value="F:ATP binding"/>
    <property type="evidence" value="ECO:0007669"/>
    <property type="project" value="UniProtKB-UniRule"/>
</dbReference>
<feature type="transmembrane region" description="Helical" evidence="10">
    <location>
        <begin position="67"/>
        <end position="84"/>
    </location>
</feature>
<evidence type="ECO:0000313" key="12">
    <source>
        <dbReference type="Proteomes" id="UP000017429"/>
    </source>
</evidence>
<dbReference type="InterPro" id="IPR003390">
    <property type="entry name" value="DNA_integrity_scan_DisA_N"/>
</dbReference>
<feature type="transmembrane region" description="Helical" evidence="10">
    <location>
        <begin position="12"/>
        <end position="29"/>
    </location>
</feature>
<reference evidence="11" key="2">
    <citation type="submission" date="2022-05" db="EMBL/GenBank/DDBJ databases">
        <authorList>
            <person name="Proctor A.L."/>
            <person name="Phillips G.J."/>
            <person name="Wannemuehler M.J."/>
        </authorList>
    </citation>
    <scope>NUCLEOTIDE SEQUENCE</scope>
    <source>
        <strain evidence="11">ASF457</strain>
    </source>
</reference>
<comment type="subunit">
    <text evidence="10">Probably a homodimer.</text>
</comment>
<sequence length="260" mass="29107">MITTIFEFIKSYVSIIDVIDIAFISYIIYRILLLLRGTRAIYMLVSIMILLVLLGLSDFLGMRVTRWVLSNMSGYLFLALIIVFQPEIRRALAFIGESKFFERSITLNSQIVDELVRTATILANRQLGALIIIQRNTDITHYVTLGQKIDSVVSKDLLLSIFIPYSPLHDGAVLLEGSRLTYAGCILPLTKREDIAQQYGTRHRAAIGITEETDAVAIVVSEERGEISVTEGGNIIPNLDANALRETLSKLIKIKKSTED</sequence>
<dbReference type="AlphaFoldDB" id="V2Q926"/>
<gene>
    <name evidence="11" type="primary">cdaA</name>
    <name evidence="10" type="synonym">dacA</name>
    <name evidence="11" type="ORF">N508_000173</name>
</gene>
<keyword evidence="12" id="KW-1185">Reference proteome</keyword>
<dbReference type="HAMAP" id="MF_01499">
    <property type="entry name" value="DacA"/>
    <property type="match status" value="1"/>
</dbReference>
<dbReference type="GO" id="GO:0004016">
    <property type="term" value="F:adenylate cyclase activity"/>
    <property type="evidence" value="ECO:0007669"/>
    <property type="project" value="UniProtKB-UniRule"/>
</dbReference>
<keyword evidence="4 10" id="KW-0812">Transmembrane</keyword>
<evidence type="ECO:0000256" key="10">
    <source>
        <dbReference type="HAMAP-Rule" id="MF_01499"/>
    </source>
</evidence>
<evidence type="ECO:0000256" key="3">
    <source>
        <dbReference type="ARBA" id="ARBA00022679"/>
    </source>
</evidence>
<evidence type="ECO:0000256" key="8">
    <source>
        <dbReference type="ARBA" id="ARBA00022989"/>
    </source>
</evidence>
<evidence type="ECO:0000256" key="5">
    <source>
        <dbReference type="ARBA" id="ARBA00022695"/>
    </source>
</evidence>
<keyword evidence="3 10" id="KW-0808">Transferase</keyword>
<organism evidence="11 12">
    <name type="scientific">Mucispirillum schaedleri ASF457</name>
    <dbReference type="NCBI Taxonomy" id="1379858"/>
    <lineage>
        <taxon>Bacteria</taxon>
        <taxon>Pseudomonadati</taxon>
        <taxon>Deferribacterota</taxon>
        <taxon>Deferribacteres</taxon>
        <taxon>Deferribacterales</taxon>
        <taxon>Mucispirillaceae</taxon>
        <taxon>Mucispirillum</taxon>
    </lineage>
</organism>
<dbReference type="EMBL" id="CP097562">
    <property type="protein sequence ID" value="USF23118.1"/>
    <property type="molecule type" value="Genomic_DNA"/>
</dbReference>
<keyword evidence="7 10" id="KW-0067">ATP-binding</keyword>
<dbReference type="InterPro" id="IPR014046">
    <property type="entry name" value="C-di-AMP_synthase"/>
</dbReference>
<evidence type="ECO:0000313" key="11">
    <source>
        <dbReference type="EMBL" id="USF23118.1"/>
    </source>
</evidence>
<dbReference type="Proteomes" id="UP000017429">
    <property type="component" value="Chromosome"/>
</dbReference>
<dbReference type="InterPro" id="IPR036888">
    <property type="entry name" value="DNA_integrity_DisA_N_sf"/>
</dbReference>
<evidence type="ECO:0000256" key="4">
    <source>
        <dbReference type="ARBA" id="ARBA00022692"/>
    </source>
</evidence>
<reference evidence="11" key="1">
    <citation type="journal article" date="2014" name="Genome Announc.">
        <title>Draft genome sequences of the altered schaedler flora, a defined bacterial community from gnotobiotic mice.</title>
        <authorList>
            <person name="Wannemuehler M.J."/>
            <person name="Overstreet A.M."/>
            <person name="Ward D.V."/>
            <person name="Phillips G.J."/>
        </authorList>
    </citation>
    <scope>NUCLEOTIDE SEQUENCE</scope>
    <source>
        <strain evidence="11">ASF457</strain>
    </source>
</reference>
<accession>V2Q926</accession>
<feature type="transmembrane region" description="Helical" evidence="10">
    <location>
        <begin position="41"/>
        <end position="61"/>
    </location>
</feature>
<reference evidence="11" key="3">
    <citation type="submission" date="2022-06" db="EMBL/GenBank/DDBJ databases">
        <title>Resources to Facilitate Use of the Altered Schaedler Flora (ASF) Mouse Model to Study Microbiome Function.</title>
        <authorList>
            <person name="Proctor A."/>
            <person name="Parvinroo S."/>
            <person name="Richie T."/>
            <person name="Jia X."/>
            <person name="Lee S.T.M."/>
            <person name="Karp P.D."/>
            <person name="Paley S."/>
            <person name="Kostic A.D."/>
            <person name="Pierre J.F."/>
            <person name="Wannemuehler M.J."/>
            <person name="Phillips G.J."/>
        </authorList>
    </citation>
    <scope>NUCLEOTIDE SEQUENCE</scope>
    <source>
        <strain evidence="11">ASF457</strain>
    </source>
</reference>
<evidence type="ECO:0000256" key="7">
    <source>
        <dbReference type="ARBA" id="ARBA00022840"/>
    </source>
</evidence>